<dbReference type="Gene3D" id="3.40.50.10750">
    <property type="entry name" value="Isocitrate/Isopropylmalate dehydrogenase-like"/>
    <property type="match status" value="1"/>
</dbReference>
<dbReference type="PANTHER" id="PTHR43356">
    <property type="entry name" value="PHOSPHATE ACETYLTRANSFERASE"/>
    <property type="match status" value="1"/>
</dbReference>
<proteinExistence type="inferred from homology"/>
<dbReference type="CDD" id="cd03109">
    <property type="entry name" value="DTBS"/>
    <property type="match status" value="1"/>
</dbReference>
<dbReference type="InterPro" id="IPR002505">
    <property type="entry name" value="PTA_PTB"/>
</dbReference>
<evidence type="ECO:0000256" key="2">
    <source>
        <dbReference type="ARBA" id="ARBA00004989"/>
    </source>
</evidence>
<comment type="caution">
    <text evidence="15">The sequence shown here is derived from an EMBL/GenBank/DDBJ whole genome shotgun (WGS) entry which is preliminary data.</text>
</comment>
<dbReference type="NCBIfam" id="NF004167">
    <property type="entry name" value="PRK05632.1"/>
    <property type="match status" value="1"/>
</dbReference>
<comment type="function">
    <text evidence="12">Involved in acetate metabolism.</text>
</comment>
<feature type="domain" description="DRTGG" evidence="14">
    <location>
        <begin position="211"/>
        <end position="326"/>
    </location>
</feature>
<evidence type="ECO:0000256" key="5">
    <source>
        <dbReference type="ARBA" id="ARBA00011643"/>
    </source>
</evidence>
<evidence type="ECO:0000256" key="6">
    <source>
        <dbReference type="ARBA" id="ARBA00012707"/>
    </source>
</evidence>
<dbReference type="PANTHER" id="PTHR43356:SF3">
    <property type="entry name" value="PHOSPHATE ACETYLTRANSFERASE"/>
    <property type="match status" value="1"/>
</dbReference>
<sequence>MQSLYIMGAEPDSGKSVVSLGIMEILAAVNRRIGFFRPVVPEPAGDDLTSLILQRYGLDLAPDLLFGCTAETARRLSVEGRYETLLKLILDKFKRLEEASDMVVCVGTDFSRVAPALTFDFNADLANNLGCLSLPVLSGSERTLEQTLDAMGLALESLGSRGCDLLAMVVNRVPEPQLGPLRQRARPLLPESLLLYALPEHPSLGHPTVSEVVRRLGAVPLAGGDDHALTQLVGSFRVAAMEVPHFLDYVDDGCLIITPGDRSDIILASLLADESTGYPRVAGLLLTGGMDPAPQLLRLLEGRDASKVPVFRVPDDTFTTSLAVSQVRPTLLPGDERKIAAALGLADSHIDAGELRQRLALRHSKRITPLMFEYELVRRARSRRRHIVLPEGLDERILRAAEILALRDVAELTLLGEPERIWQQASELGLNVEQVAVIDPLDSEWRETFANEYYELRRHKGLSWQMAYDAMADVSYFGTMMVHMGMADGMVSGAAHTTQQTIRPAFEIIRTRPGVKLVSSVFLMCLPDQVLVYGDCAVNPNPDAEQLADIAVTSAETARMFGIEPRVAMLSYSTGESGKGADVERVRAAVRIARERAPELKLEGPIQYDAAVDTHVARSKLPGSEVAGHASVFIFPDLNTGNNTYKAVQRSAGAVAIGPVLQGLNKPVNDLSRGCTVTDIVNTVAITAIQAQGDGGQGGA</sequence>
<dbReference type="FunFam" id="3.40.50.10750:FF:000001">
    <property type="entry name" value="Phosphate acetyltransferase"/>
    <property type="match status" value="1"/>
</dbReference>
<dbReference type="Pfam" id="PF13500">
    <property type="entry name" value="AAA_26"/>
    <property type="match status" value="1"/>
</dbReference>
<comment type="catalytic activity">
    <reaction evidence="12">
        <text>acetyl-CoA + phosphate = acetyl phosphate + CoA</text>
        <dbReference type="Rhea" id="RHEA:19521"/>
        <dbReference type="ChEBI" id="CHEBI:22191"/>
        <dbReference type="ChEBI" id="CHEBI:43474"/>
        <dbReference type="ChEBI" id="CHEBI:57287"/>
        <dbReference type="ChEBI" id="CHEBI:57288"/>
        <dbReference type="EC" id="2.3.1.8"/>
    </reaction>
</comment>
<evidence type="ECO:0000259" key="13">
    <source>
        <dbReference type="Pfam" id="PF01515"/>
    </source>
</evidence>
<dbReference type="Pfam" id="PF01515">
    <property type="entry name" value="PTA_PTB"/>
    <property type="match status" value="1"/>
</dbReference>
<dbReference type="Gene3D" id="3.40.50.10950">
    <property type="match status" value="1"/>
</dbReference>
<reference evidence="15" key="1">
    <citation type="journal article" date="2020" name="mSystems">
        <title>Genome- and Community-Level Interaction Insights into Carbon Utilization and Element Cycling Functions of Hydrothermarchaeota in Hydrothermal Sediment.</title>
        <authorList>
            <person name="Zhou Z."/>
            <person name="Liu Y."/>
            <person name="Xu W."/>
            <person name="Pan J."/>
            <person name="Luo Z.H."/>
            <person name="Li M."/>
        </authorList>
    </citation>
    <scope>NUCLEOTIDE SEQUENCE [LARGE SCALE GENOMIC DNA]</scope>
    <source>
        <strain evidence="15">HyVt-443</strain>
    </source>
</reference>
<evidence type="ECO:0000256" key="12">
    <source>
        <dbReference type="PIRNR" id="PIRNR006107"/>
    </source>
</evidence>
<dbReference type="UniPathway" id="UPA00340">
    <property type="reaction ID" value="UER00459"/>
</dbReference>
<comment type="similarity">
    <text evidence="3 12">In the C-terminal section; belongs to the phosphate acetyltransferase and butyryltransferase family.</text>
</comment>
<evidence type="ECO:0000259" key="14">
    <source>
        <dbReference type="Pfam" id="PF07085"/>
    </source>
</evidence>
<comment type="subunit">
    <text evidence="5">Homohexamer.</text>
</comment>
<dbReference type="Gene3D" id="3.40.50.300">
    <property type="entry name" value="P-loop containing nucleotide triphosphate hydrolases"/>
    <property type="match status" value="1"/>
</dbReference>
<dbReference type="InterPro" id="IPR042113">
    <property type="entry name" value="P_AcTrfase_dom1"/>
</dbReference>
<evidence type="ECO:0000256" key="3">
    <source>
        <dbReference type="ARBA" id="ARBA00008756"/>
    </source>
</evidence>
<feature type="domain" description="Phosphate acetyl/butaryl transferase" evidence="13">
    <location>
        <begin position="371"/>
        <end position="688"/>
    </location>
</feature>
<dbReference type="PIRSF" id="PIRSF006107">
    <property type="entry name" value="PhpActrans_proteobac"/>
    <property type="match status" value="1"/>
</dbReference>
<protein>
    <recommendedName>
        <fullName evidence="7 12">Phosphate acetyltransferase</fullName>
        <ecNumber evidence="6 12">2.3.1.8</ecNumber>
    </recommendedName>
    <alternativeName>
        <fullName evidence="11 12">Phosphotransacetylase</fullName>
    </alternativeName>
</protein>
<evidence type="ECO:0000256" key="11">
    <source>
        <dbReference type="ARBA" id="ARBA00031108"/>
    </source>
</evidence>
<comment type="similarity">
    <text evidence="4 12">In the N-terminal section; belongs to the CobB/CobQ family.</text>
</comment>
<dbReference type="InterPro" id="IPR050500">
    <property type="entry name" value="Phos_Acetyltrans/Butyryltrans"/>
</dbReference>
<gene>
    <name evidence="15" type="ORF">ENI96_15625</name>
</gene>
<dbReference type="InterPro" id="IPR042112">
    <property type="entry name" value="P_AcTrfase_dom2"/>
</dbReference>
<dbReference type="EMBL" id="DRKP01000193">
    <property type="protein sequence ID" value="HEB97848.1"/>
    <property type="molecule type" value="Genomic_DNA"/>
</dbReference>
<organism evidence="15">
    <name type="scientific">Sedimenticola thiotaurini</name>
    <dbReference type="NCBI Taxonomy" id="1543721"/>
    <lineage>
        <taxon>Bacteria</taxon>
        <taxon>Pseudomonadati</taxon>
        <taxon>Pseudomonadota</taxon>
        <taxon>Gammaproteobacteria</taxon>
        <taxon>Chromatiales</taxon>
        <taxon>Sedimenticolaceae</taxon>
        <taxon>Sedimenticola</taxon>
    </lineage>
</organism>
<dbReference type="GO" id="GO:0005737">
    <property type="term" value="C:cytoplasm"/>
    <property type="evidence" value="ECO:0007669"/>
    <property type="project" value="UniProtKB-SubCell"/>
</dbReference>
<dbReference type="SUPFAM" id="SSF53659">
    <property type="entry name" value="Isocitrate/Isopropylmalate dehydrogenase-like"/>
    <property type="match status" value="1"/>
</dbReference>
<evidence type="ECO:0000256" key="8">
    <source>
        <dbReference type="ARBA" id="ARBA00022490"/>
    </source>
</evidence>
<dbReference type="NCBIfam" id="TIGR00651">
    <property type="entry name" value="pta"/>
    <property type="match status" value="1"/>
</dbReference>
<keyword evidence="8 12" id="KW-0963">Cytoplasm</keyword>
<dbReference type="InterPro" id="IPR016475">
    <property type="entry name" value="P-Actrans_bac"/>
</dbReference>
<evidence type="ECO:0000256" key="7">
    <source>
        <dbReference type="ARBA" id="ARBA00021528"/>
    </source>
</evidence>
<keyword evidence="9 12" id="KW-0808">Transferase</keyword>
<comment type="domain">
    <text evidence="12">The N-terminal region seems to be important for proper quaternary structure. The C-terminal region contains the substrate-binding site.</text>
</comment>
<dbReference type="InterPro" id="IPR010766">
    <property type="entry name" value="DRTGG"/>
</dbReference>
<evidence type="ECO:0000256" key="9">
    <source>
        <dbReference type="ARBA" id="ARBA00022679"/>
    </source>
</evidence>
<dbReference type="AlphaFoldDB" id="A0A831W721"/>
<dbReference type="Pfam" id="PF07085">
    <property type="entry name" value="DRTGG"/>
    <property type="match status" value="1"/>
</dbReference>
<dbReference type="EC" id="2.3.1.8" evidence="6 12"/>
<evidence type="ECO:0000256" key="1">
    <source>
        <dbReference type="ARBA" id="ARBA00004496"/>
    </source>
</evidence>
<dbReference type="SUPFAM" id="SSF75138">
    <property type="entry name" value="HprK N-terminal domain-like"/>
    <property type="match status" value="1"/>
</dbReference>
<accession>A0A831W721</accession>
<comment type="pathway">
    <text evidence="2 12">Metabolic intermediate biosynthesis; acetyl-CoA biosynthesis; acetyl-CoA from acetate: step 2/2.</text>
</comment>
<dbReference type="GO" id="GO:0006085">
    <property type="term" value="P:acetyl-CoA biosynthetic process"/>
    <property type="evidence" value="ECO:0007669"/>
    <property type="project" value="UniProtKB-UniPathway"/>
</dbReference>
<dbReference type="InterPro" id="IPR027417">
    <property type="entry name" value="P-loop_NTPase"/>
</dbReference>
<dbReference type="Proteomes" id="UP000886251">
    <property type="component" value="Unassembled WGS sequence"/>
</dbReference>
<dbReference type="InterPro" id="IPR004614">
    <property type="entry name" value="P_AcTrfase"/>
</dbReference>
<dbReference type="SUPFAM" id="SSF52540">
    <property type="entry name" value="P-loop containing nucleoside triphosphate hydrolases"/>
    <property type="match status" value="1"/>
</dbReference>
<evidence type="ECO:0000256" key="4">
    <source>
        <dbReference type="ARBA" id="ARBA00009786"/>
    </source>
</evidence>
<name>A0A831W721_9GAMM</name>
<dbReference type="InterPro" id="IPR028979">
    <property type="entry name" value="Ser_kin/Pase_Hpr-like_N_sf"/>
</dbReference>
<evidence type="ECO:0000256" key="10">
    <source>
        <dbReference type="ARBA" id="ARBA00023315"/>
    </source>
</evidence>
<dbReference type="Gene3D" id="3.40.1390.20">
    <property type="entry name" value="HprK N-terminal domain-like"/>
    <property type="match status" value="1"/>
</dbReference>
<dbReference type="NCBIfam" id="NF007233">
    <property type="entry name" value="PRK09653.1"/>
    <property type="match status" value="1"/>
</dbReference>
<dbReference type="GO" id="GO:0008959">
    <property type="term" value="F:phosphate acetyltransferase activity"/>
    <property type="evidence" value="ECO:0007669"/>
    <property type="project" value="UniProtKB-EC"/>
</dbReference>
<comment type="subcellular location">
    <subcellularLocation>
        <location evidence="1 12">Cytoplasm</location>
    </subcellularLocation>
</comment>
<evidence type="ECO:0000313" key="15">
    <source>
        <dbReference type="EMBL" id="HEB97848.1"/>
    </source>
</evidence>
<keyword evidence="10 12" id="KW-0012">Acyltransferase</keyword>